<reference evidence="4 5" key="1">
    <citation type="journal article" date="2019" name="Sci. Rep.">
        <title>Nanopore sequencing improves the draft genome of the human pathogenic amoeba Naegleria fowleri.</title>
        <authorList>
            <person name="Liechti N."/>
            <person name="Schurch N."/>
            <person name="Bruggmann R."/>
            <person name="Wittwer M."/>
        </authorList>
    </citation>
    <scope>NUCLEOTIDE SEQUENCE [LARGE SCALE GENOMIC DNA]</scope>
    <source>
        <strain evidence="4 5">ATCC 30894</strain>
    </source>
</reference>
<sequence length="361" mass="39992">MWGTSQTSTGVPLMGSTGIGDVNPNGHYCLPDLPSDTVSMISWCPTQNYIVASSWDGTVSAWEVQAANQMGKIQFAAMGKAKYKHDAPVLCCCMSREGKIFSGGCDNKAKYLQIGSQSDVTFGAHDQPIKAIRSLDGVDNMQTIVMTGSWDKNIKFWDIRQTSGQPVGVVPQKDRIYDISTSGPMAVVALANKEVLVYDLRKPQEPFKQYQSPLREQTRCVACFPDQSGYAIGSIEGRVGINYLQETATKKNFAFKCHREVNNIFAINAISFHPMFGTFSTAGSDGTFHFWDHTSKQRLHQFKKLNADLTIVSTAFNGDGSIFAYAAGYDWSKGHEFYKKHTYIYLHPVEEIQVKPKGTGK</sequence>
<dbReference type="PROSITE" id="PS50082">
    <property type="entry name" value="WD_REPEATS_2"/>
    <property type="match status" value="2"/>
</dbReference>
<evidence type="ECO:0000256" key="3">
    <source>
        <dbReference type="PROSITE-ProRule" id="PRU00221"/>
    </source>
</evidence>
<dbReference type="PRINTS" id="PR00320">
    <property type="entry name" value="GPROTEINBRPT"/>
</dbReference>
<evidence type="ECO:0000256" key="2">
    <source>
        <dbReference type="ARBA" id="ARBA00022737"/>
    </source>
</evidence>
<protein>
    <submittedName>
        <fullName evidence="4">Uncharacterized protein</fullName>
    </submittedName>
</protein>
<dbReference type="SMART" id="SM00320">
    <property type="entry name" value="WD40"/>
    <property type="match status" value="5"/>
</dbReference>
<name>A0A6A5CDZ5_NAEFO</name>
<dbReference type="OMA" id="EAMDQSI"/>
<dbReference type="InterPro" id="IPR001680">
    <property type="entry name" value="WD40_rpt"/>
</dbReference>
<dbReference type="Proteomes" id="UP000444721">
    <property type="component" value="Unassembled WGS sequence"/>
</dbReference>
<evidence type="ECO:0000256" key="1">
    <source>
        <dbReference type="ARBA" id="ARBA00022574"/>
    </source>
</evidence>
<evidence type="ECO:0000313" key="4">
    <source>
        <dbReference type="EMBL" id="KAF0983708.1"/>
    </source>
</evidence>
<evidence type="ECO:0000313" key="5">
    <source>
        <dbReference type="Proteomes" id="UP000444721"/>
    </source>
</evidence>
<dbReference type="GeneID" id="68114841"/>
<keyword evidence="5" id="KW-1185">Reference proteome</keyword>
<dbReference type="RefSeq" id="XP_044568421.1">
    <property type="nucleotide sequence ID" value="XM_044711388.1"/>
</dbReference>
<dbReference type="VEuPathDB" id="AmoebaDB:FDP41_007623"/>
<dbReference type="Pfam" id="PF00400">
    <property type="entry name" value="WD40"/>
    <property type="match status" value="4"/>
</dbReference>
<accession>A0A6A5CDZ5</accession>
<dbReference type="AlphaFoldDB" id="A0A6A5CDZ5"/>
<dbReference type="InterPro" id="IPR019775">
    <property type="entry name" value="WD40_repeat_CS"/>
</dbReference>
<comment type="caution">
    <text evidence="4">The sequence shown here is derived from an EMBL/GenBank/DDBJ whole genome shotgun (WGS) entry which is preliminary data.</text>
</comment>
<dbReference type="VEuPathDB" id="AmoebaDB:NfTy_007100"/>
<dbReference type="OrthoDB" id="256303at2759"/>
<gene>
    <name evidence="4" type="ORF">FDP41_007623</name>
</gene>
<dbReference type="Gene3D" id="2.130.10.10">
    <property type="entry name" value="YVTN repeat-like/Quinoprotein amine dehydrogenase"/>
    <property type="match status" value="1"/>
</dbReference>
<feature type="repeat" description="WD" evidence="3">
    <location>
        <begin position="35"/>
        <end position="72"/>
    </location>
</feature>
<dbReference type="InterPro" id="IPR015943">
    <property type="entry name" value="WD40/YVTN_repeat-like_dom_sf"/>
</dbReference>
<feature type="repeat" description="WD" evidence="3">
    <location>
        <begin position="267"/>
        <end position="301"/>
    </location>
</feature>
<organism evidence="4 5">
    <name type="scientific">Naegleria fowleri</name>
    <name type="common">Brain eating amoeba</name>
    <dbReference type="NCBI Taxonomy" id="5763"/>
    <lineage>
        <taxon>Eukaryota</taxon>
        <taxon>Discoba</taxon>
        <taxon>Heterolobosea</taxon>
        <taxon>Tetramitia</taxon>
        <taxon>Eutetramitia</taxon>
        <taxon>Vahlkampfiidae</taxon>
        <taxon>Naegleria</taxon>
    </lineage>
</organism>
<dbReference type="EMBL" id="VFQX01000004">
    <property type="protein sequence ID" value="KAF0983708.1"/>
    <property type="molecule type" value="Genomic_DNA"/>
</dbReference>
<dbReference type="VEuPathDB" id="AmoebaDB:NF0015880"/>
<dbReference type="InterPro" id="IPR036322">
    <property type="entry name" value="WD40_repeat_dom_sf"/>
</dbReference>
<proteinExistence type="predicted"/>
<keyword evidence="2" id="KW-0677">Repeat</keyword>
<dbReference type="PROSITE" id="PS00678">
    <property type="entry name" value="WD_REPEATS_1"/>
    <property type="match status" value="2"/>
</dbReference>
<dbReference type="PANTHER" id="PTHR10971">
    <property type="entry name" value="MRNA EXPORT FACTOR AND BUB3"/>
    <property type="match status" value="1"/>
</dbReference>
<dbReference type="InterPro" id="IPR020472">
    <property type="entry name" value="WD40_PAC1"/>
</dbReference>
<keyword evidence="1 3" id="KW-0853">WD repeat</keyword>
<dbReference type="SUPFAM" id="SSF50978">
    <property type="entry name" value="WD40 repeat-like"/>
    <property type="match status" value="1"/>
</dbReference>